<keyword evidence="4 6" id="KW-1133">Transmembrane helix</keyword>
<organism evidence="9 10">
    <name type="scientific">Thiohalomonas denitrificans</name>
    <dbReference type="NCBI Taxonomy" id="415747"/>
    <lineage>
        <taxon>Bacteria</taxon>
        <taxon>Pseudomonadati</taxon>
        <taxon>Pseudomonadota</taxon>
        <taxon>Gammaproteobacteria</taxon>
        <taxon>Thiohalomonadales</taxon>
        <taxon>Thiohalomonadaceae</taxon>
        <taxon>Thiohalomonas</taxon>
    </lineage>
</organism>
<dbReference type="GO" id="GO:0016020">
    <property type="term" value="C:membrane"/>
    <property type="evidence" value="ECO:0007669"/>
    <property type="project" value="UniProtKB-SubCell"/>
</dbReference>
<keyword evidence="9" id="KW-0645">Protease</keyword>
<dbReference type="STRING" id="415747.SAMN03097708_00271"/>
<dbReference type="AlphaFoldDB" id="A0A1G5PL13"/>
<evidence type="ECO:0000256" key="5">
    <source>
        <dbReference type="ARBA" id="ARBA00023136"/>
    </source>
</evidence>
<evidence type="ECO:0000313" key="10">
    <source>
        <dbReference type="Proteomes" id="UP000199648"/>
    </source>
</evidence>
<keyword evidence="9" id="KW-0378">Hydrolase</keyword>
<feature type="compositionally biased region" description="Basic and acidic residues" evidence="7">
    <location>
        <begin position="386"/>
        <end position="395"/>
    </location>
</feature>
<dbReference type="SUPFAM" id="SSF117892">
    <property type="entry name" value="Band 7/SPFH domain"/>
    <property type="match status" value="1"/>
</dbReference>
<dbReference type="CDD" id="cd03404">
    <property type="entry name" value="SPFH_HflK"/>
    <property type="match status" value="1"/>
</dbReference>
<name>A0A1G5PL13_9GAMM</name>
<dbReference type="Pfam" id="PF12221">
    <property type="entry name" value="HflK_N"/>
    <property type="match status" value="1"/>
</dbReference>
<evidence type="ECO:0000259" key="8">
    <source>
        <dbReference type="SMART" id="SM00244"/>
    </source>
</evidence>
<dbReference type="InterPro" id="IPR020980">
    <property type="entry name" value="Membrane_HflK_N"/>
</dbReference>
<sequence length="395" mass="43353">MAWNEPGGSGGRDPWGGRNNDQGPPDLDEVVRKLQSRFKGLFGGRGASGGGSGASGGGMGAAGIGVVLVLALVVWAVSGFYIVEEGKRAVVLRFGDYQATTGPGLHWYPRFIDKMERVDVDSIRSIELGYRADEALMLTQDENIIDIKFAVQYRVGDPKDYLFNVRDPDETLRQSLESAVREIVGKSKMDFIITGGRSEIVVRAQTLLQEILDTYGAGLIVTTLNMQDAQAPEQVQDAFADAVKAREDEVRLKNEAEAYSNDILPRARGGAARIIEEANAYREQVIARAEGETARFTNVLAEYTKAPEVMRKRLYLDTMESVLSNSSKIMIDSKDSNNLMYLPIDKMMQRGITAGAQNSPESGDNLARTFGSRDDSGSQPASNVRDNLRSREVRR</sequence>
<dbReference type="PANTHER" id="PTHR43327:SF2">
    <property type="entry name" value="MODULATOR OF FTSH PROTEASE HFLK"/>
    <property type="match status" value="1"/>
</dbReference>
<keyword evidence="3 6" id="KW-0812">Transmembrane</keyword>
<comment type="similarity">
    <text evidence="2 6">Belongs to the band 7/mec-2 family. HflK subfamily.</text>
</comment>
<accession>A0A1G5PL13</accession>
<evidence type="ECO:0000313" key="9">
    <source>
        <dbReference type="EMBL" id="SCZ49820.1"/>
    </source>
</evidence>
<comment type="subunit">
    <text evidence="6">HflC and HflK may interact to form a multimeric complex.</text>
</comment>
<dbReference type="Proteomes" id="UP000199648">
    <property type="component" value="Unassembled WGS sequence"/>
</dbReference>
<gene>
    <name evidence="9" type="ORF">SAMN03097708_00271</name>
</gene>
<evidence type="ECO:0000256" key="3">
    <source>
        <dbReference type="ARBA" id="ARBA00022692"/>
    </source>
</evidence>
<evidence type="ECO:0000256" key="1">
    <source>
        <dbReference type="ARBA" id="ARBA00004167"/>
    </source>
</evidence>
<dbReference type="InterPro" id="IPR010201">
    <property type="entry name" value="HflK"/>
</dbReference>
<dbReference type="OrthoDB" id="9779595at2"/>
<evidence type="ECO:0000256" key="7">
    <source>
        <dbReference type="SAM" id="MobiDB-lite"/>
    </source>
</evidence>
<dbReference type="NCBIfam" id="TIGR01933">
    <property type="entry name" value="hflK"/>
    <property type="match status" value="1"/>
</dbReference>
<dbReference type="SMART" id="SM00244">
    <property type="entry name" value="PHB"/>
    <property type="match status" value="1"/>
</dbReference>
<dbReference type="InterPro" id="IPR001107">
    <property type="entry name" value="Band_7"/>
</dbReference>
<keyword evidence="5 6" id="KW-0472">Membrane</keyword>
<feature type="domain" description="Band 7" evidence="8">
    <location>
        <begin position="78"/>
        <end position="243"/>
    </location>
</feature>
<evidence type="ECO:0000256" key="4">
    <source>
        <dbReference type="ARBA" id="ARBA00022989"/>
    </source>
</evidence>
<dbReference type="InterPro" id="IPR036013">
    <property type="entry name" value="Band_7/SPFH_dom_sf"/>
</dbReference>
<dbReference type="PANTHER" id="PTHR43327">
    <property type="entry name" value="STOMATIN-LIKE PROTEIN 2, MITOCHONDRIAL"/>
    <property type="match status" value="1"/>
</dbReference>
<dbReference type="InterPro" id="IPR050710">
    <property type="entry name" value="Band7/mec-2_domain"/>
</dbReference>
<proteinExistence type="inferred from homology"/>
<dbReference type="Pfam" id="PF01145">
    <property type="entry name" value="Band_7"/>
    <property type="match status" value="1"/>
</dbReference>
<dbReference type="EMBL" id="FMWD01000001">
    <property type="protein sequence ID" value="SCZ49820.1"/>
    <property type="molecule type" value="Genomic_DNA"/>
</dbReference>
<evidence type="ECO:0000256" key="6">
    <source>
        <dbReference type="RuleBase" id="RU364113"/>
    </source>
</evidence>
<feature type="region of interest" description="Disordered" evidence="7">
    <location>
        <begin position="1"/>
        <end position="27"/>
    </location>
</feature>
<dbReference type="Gene3D" id="3.30.479.30">
    <property type="entry name" value="Band 7 domain"/>
    <property type="match status" value="1"/>
</dbReference>
<feature type="transmembrane region" description="Helical" evidence="6">
    <location>
        <begin position="61"/>
        <end position="83"/>
    </location>
</feature>
<dbReference type="GO" id="GO:0006508">
    <property type="term" value="P:proteolysis"/>
    <property type="evidence" value="ECO:0007669"/>
    <property type="project" value="UniProtKB-KW"/>
</dbReference>
<feature type="region of interest" description="Disordered" evidence="7">
    <location>
        <begin position="354"/>
        <end position="395"/>
    </location>
</feature>
<protein>
    <recommendedName>
        <fullName evidence="6">Protein HflK</fullName>
    </recommendedName>
</protein>
<dbReference type="RefSeq" id="WP_092991815.1">
    <property type="nucleotide sequence ID" value="NZ_FMWD01000001.1"/>
</dbReference>
<evidence type="ECO:0000256" key="2">
    <source>
        <dbReference type="ARBA" id="ARBA00006971"/>
    </source>
</evidence>
<reference evidence="9 10" key="1">
    <citation type="submission" date="2016-10" db="EMBL/GenBank/DDBJ databases">
        <authorList>
            <person name="de Groot N.N."/>
        </authorList>
    </citation>
    <scope>NUCLEOTIDE SEQUENCE [LARGE SCALE GENOMIC DNA]</scope>
    <source>
        <strain evidence="9 10">HLD2</strain>
    </source>
</reference>
<keyword evidence="10" id="KW-1185">Reference proteome</keyword>
<dbReference type="GO" id="GO:0008233">
    <property type="term" value="F:peptidase activity"/>
    <property type="evidence" value="ECO:0007669"/>
    <property type="project" value="UniProtKB-KW"/>
</dbReference>
<comment type="function">
    <text evidence="6">HflC and HflK could encode or regulate a protease.</text>
</comment>
<comment type="subcellular location">
    <subcellularLocation>
        <location evidence="1">Membrane</location>
        <topology evidence="1">Single-pass membrane protein</topology>
    </subcellularLocation>
</comment>